<keyword evidence="7" id="KW-0418">Kinase</keyword>
<dbReference type="SUPFAM" id="SSF52540">
    <property type="entry name" value="P-loop containing nucleoside triphosphate hydrolases"/>
    <property type="match status" value="1"/>
</dbReference>
<dbReference type="HAMAP" id="MF_00409">
    <property type="entry name" value="LpxK"/>
    <property type="match status" value="1"/>
</dbReference>
<dbReference type="GO" id="GO:0005524">
    <property type="term" value="F:ATP binding"/>
    <property type="evidence" value="ECO:0007669"/>
    <property type="project" value="UniProtKB-KW"/>
</dbReference>
<dbReference type="PANTHER" id="PTHR42724">
    <property type="entry name" value="TETRAACYLDISACCHARIDE 4'-KINASE"/>
    <property type="match status" value="1"/>
</dbReference>
<dbReference type="InterPro" id="IPR003758">
    <property type="entry name" value="LpxK"/>
</dbReference>
<proteinExistence type="inferred from homology"/>
<feature type="non-terminal residue" evidence="10">
    <location>
        <position position="260"/>
    </location>
</feature>
<keyword evidence="5" id="KW-0808">Transferase</keyword>
<dbReference type="GO" id="GO:0005886">
    <property type="term" value="C:plasma membrane"/>
    <property type="evidence" value="ECO:0007669"/>
    <property type="project" value="TreeGrafter"/>
</dbReference>
<keyword evidence="8" id="KW-0067">ATP-binding</keyword>
<gene>
    <name evidence="10" type="ORF">METZ01_LOCUS441711</name>
</gene>
<keyword evidence="4" id="KW-0441">Lipid A biosynthesis</keyword>
<evidence type="ECO:0000256" key="2">
    <source>
        <dbReference type="ARBA" id="ARBA00012071"/>
    </source>
</evidence>
<evidence type="ECO:0000256" key="6">
    <source>
        <dbReference type="ARBA" id="ARBA00022741"/>
    </source>
</evidence>
<feature type="non-terminal residue" evidence="10">
    <location>
        <position position="1"/>
    </location>
</feature>
<organism evidence="10">
    <name type="scientific">marine metagenome</name>
    <dbReference type="NCBI Taxonomy" id="408172"/>
    <lineage>
        <taxon>unclassified sequences</taxon>
        <taxon>metagenomes</taxon>
        <taxon>ecological metagenomes</taxon>
    </lineage>
</organism>
<evidence type="ECO:0000313" key="10">
    <source>
        <dbReference type="EMBL" id="SVD88857.1"/>
    </source>
</evidence>
<protein>
    <recommendedName>
        <fullName evidence="2">tetraacyldisaccharide 4'-kinase</fullName>
        <ecNumber evidence="2">2.7.1.130</ecNumber>
    </recommendedName>
</protein>
<keyword evidence="6" id="KW-0547">Nucleotide-binding</keyword>
<dbReference type="UniPathway" id="UPA00359">
    <property type="reaction ID" value="UER00482"/>
</dbReference>
<evidence type="ECO:0000256" key="3">
    <source>
        <dbReference type="ARBA" id="ARBA00022516"/>
    </source>
</evidence>
<name>A0A382Z001_9ZZZZ</name>
<dbReference type="NCBIfam" id="TIGR00682">
    <property type="entry name" value="lpxK"/>
    <property type="match status" value="1"/>
</dbReference>
<dbReference type="EC" id="2.7.1.130" evidence="2"/>
<evidence type="ECO:0000256" key="8">
    <source>
        <dbReference type="ARBA" id="ARBA00022840"/>
    </source>
</evidence>
<evidence type="ECO:0000256" key="5">
    <source>
        <dbReference type="ARBA" id="ARBA00022679"/>
    </source>
</evidence>
<evidence type="ECO:0000256" key="7">
    <source>
        <dbReference type="ARBA" id="ARBA00022777"/>
    </source>
</evidence>
<accession>A0A382Z001</accession>
<evidence type="ECO:0000256" key="9">
    <source>
        <dbReference type="ARBA" id="ARBA00023098"/>
    </source>
</evidence>
<sequence>IPVICVGNVSVGGTGKSPIASNLAERLLTMGRNPAILTGGYGGQLMGPLRVDPDVHSVADVGDEALVHSRKISTWVARHRAKAIHATLGEGIDALIMDDGHQHASLFKTLSILVIDGNVGFGNGRMIPAGPLRERPQFGLARADAVVLMGSDDTNLVPRLPAHIPIYGANLIPGPEGPELKHRKVVAFAGIGNPNKFFDTLLELGALVVSAHTFDDHHLFQESDIQPILDEAFALDAVPVTTEKDAVRLAPDHRQQVNVL</sequence>
<reference evidence="10" key="1">
    <citation type="submission" date="2018-05" db="EMBL/GenBank/DDBJ databases">
        <authorList>
            <person name="Lanie J.A."/>
            <person name="Ng W.-L."/>
            <person name="Kazmierczak K.M."/>
            <person name="Andrzejewski T.M."/>
            <person name="Davidsen T.M."/>
            <person name="Wayne K.J."/>
            <person name="Tettelin H."/>
            <person name="Glass J.I."/>
            <person name="Rusch D."/>
            <person name="Podicherti R."/>
            <person name="Tsui H.-C.T."/>
            <person name="Winkler M.E."/>
        </authorList>
    </citation>
    <scope>NUCLEOTIDE SEQUENCE</scope>
</reference>
<evidence type="ECO:0000256" key="1">
    <source>
        <dbReference type="ARBA" id="ARBA00004870"/>
    </source>
</evidence>
<keyword evidence="3" id="KW-0444">Lipid biosynthesis</keyword>
<dbReference type="InterPro" id="IPR027417">
    <property type="entry name" value="P-loop_NTPase"/>
</dbReference>
<keyword evidence="9" id="KW-0443">Lipid metabolism</keyword>
<evidence type="ECO:0000256" key="4">
    <source>
        <dbReference type="ARBA" id="ARBA00022556"/>
    </source>
</evidence>
<dbReference type="GO" id="GO:0009245">
    <property type="term" value="P:lipid A biosynthetic process"/>
    <property type="evidence" value="ECO:0007669"/>
    <property type="project" value="UniProtKB-KW"/>
</dbReference>
<comment type="pathway">
    <text evidence="1">Glycolipid biosynthesis; lipid IV(A) biosynthesis; lipid IV(A) from (3R)-3-hydroxytetradecanoyl-[acyl-carrier-protein] and UDP-N-acetyl-alpha-D-glucosamine: step 6/6.</text>
</comment>
<dbReference type="AlphaFoldDB" id="A0A382Z001"/>
<dbReference type="GO" id="GO:0009244">
    <property type="term" value="P:lipopolysaccharide core region biosynthetic process"/>
    <property type="evidence" value="ECO:0007669"/>
    <property type="project" value="TreeGrafter"/>
</dbReference>
<dbReference type="GO" id="GO:0009029">
    <property type="term" value="F:lipid-A 4'-kinase activity"/>
    <property type="evidence" value="ECO:0007669"/>
    <property type="project" value="UniProtKB-EC"/>
</dbReference>
<dbReference type="EMBL" id="UINC01179928">
    <property type="protein sequence ID" value="SVD88857.1"/>
    <property type="molecule type" value="Genomic_DNA"/>
</dbReference>
<dbReference type="PANTHER" id="PTHR42724:SF1">
    <property type="entry name" value="TETRAACYLDISACCHARIDE 4'-KINASE, MITOCHONDRIAL-RELATED"/>
    <property type="match status" value="1"/>
</dbReference>
<dbReference type="Pfam" id="PF02606">
    <property type="entry name" value="LpxK"/>
    <property type="match status" value="1"/>
</dbReference>